<proteinExistence type="predicted"/>
<gene>
    <name evidence="2" type="ORF">Clacol_007120</name>
</gene>
<name>A0AAV5AIB0_9AGAM</name>
<evidence type="ECO:0000256" key="1">
    <source>
        <dbReference type="SAM" id="MobiDB-lite"/>
    </source>
</evidence>
<feature type="region of interest" description="Disordered" evidence="1">
    <location>
        <begin position="1"/>
        <end position="28"/>
    </location>
</feature>
<evidence type="ECO:0000313" key="2">
    <source>
        <dbReference type="EMBL" id="GJJ12874.1"/>
    </source>
</evidence>
<feature type="compositionally biased region" description="Polar residues" evidence="1">
    <location>
        <begin position="57"/>
        <end position="87"/>
    </location>
</feature>
<accession>A0AAV5AIB0</accession>
<comment type="caution">
    <text evidence="2">The sequence shown here is derived from an EMBL/GenBank/DDBJ whole genome shotgun (WGS) entry which is preliminary data.</text>
</comment>
<feature type="region of interest" description="Disordered" evidence="1">
    <location>
        <begin position="54"/>
        <end position="123"/>
    </location>
</feature>
<organism evidence="2 3">
    <name type="scientific">Clathrus columnatus</name>
    <dbReference type="NCBI Taxonomy" id="1419009"/>
    <lineage>
        <taxon>Eukaryota</taxon>
        <taxon>Fungi</taxon>
        <taxon>Dikarya</taxon>
        <taxon>Basidiomycota</taxon>
        <taxon>Agaricomycotina</taxon>
        <taxon>Agaricomycetes</taxon>
        <taxon>Phallomycetidae</taxon>
        <taxon>Phallales</taxon>
        <taxon>Clathraceae</taxon>
        <taxon>Clathrus</taxon>
    </lineage>
</organism>
<protein>
    <submittedName>
        <fullName evidence="2">Uncharacterized protein</fullName>
    </submittedName>
</protein>
<keyword evidence="3" id="KW-1185">Reference proteome</keyword>
<dbReference type="AlphaFoldDB" id="A0AAV5AIB0"/>
<evidence type="ECO:0000313" key="3">
    <source>
        <dbReference type="Proteomes" id="UP001050691"/>
    </source>
</evidence>
<dbReference type="EMBL" id="BPWL01000008">
    <property type="protein sequence ID" value="GJJ12874.1"/>
    <property type="molecule type" value="Genomic_DNA"/>
</dbReference>
<reference evidence="2" key="1">
    <citation type="submission" date="2021-10" db="EMBL/GenBank/DDBJ databases">
        <title>De novo Genome Assembly of Clathrus columnatus (Basidiomycota, Fungi) Using Illumina and Nanopore Sequence Data.</title>
        <authorList>
            <person name="Ogiso-Tanaka E."/>
            <person name="Itagaki H."/>
            <person name="Hosoya T."/>
            <person name="Hosaka K."/>
        </authorList>
    </citation>
    <scope>NUCLEOTIDE SEQUENCE</scope>
    <source>
        <strain evidence="2">MO-923</strain>
    </source>
</reference>
<dbReference type="Proteomes" id="UP001050691">
    <property type="component" value="Unassembled WGS sequence"/>
</dbReference>
<sequence length="123" mass="13211">MRRIHVHNGNGRHQVPPVVPPAPQPTTTSLSNVEELVRAWNQFCINPNVPPAEVQYTPANPNSHFTDSQTVPQGVSNHSVNQWQQHGPNGGPAFQVPSGCSARQHDIGHSSSPVYGTQGGLDA</sequence>